<gene>
    <name evidence="4" type="ORF">ACFQL7_24865</name>
</gene>
<evidence type="ECO:0000313" key="5">
    <source>
        <dbReference type="Proteomes" id="UP001596417"/>
    </source>
</evidence>
<keyword evidence="5" id="KW-1185">Reference proteome</keyword>
<comment type="caution">
    <text evidence="4">The sequence shown here is derived from an EMBL/GenBank/DDBJ whole genome shotgun (WGS) entry which is preliminary data.</text>
</comment>
<keyword evidence="1" id="KW-0805">Transcription regulation</keyword>
<dbReference type="EMBL" id="JBHTAX010000005">
    <property type="protein sequence ID" value="MFC7192717.1"/>
    <property type="molecule type" value="Genomic_DNA"/>
</dbReference>
<name>A0ABD5YWG8_9EURY</name>
<protein>
    <submittedName>
        <fullName evidence="4">Helix-turn-helix domain-containing protein</fullName>
    </submittedName>
</protein>
<feature type="domain" description="HTH bat-type" evidence="3">
    <location>
        <begin position="151"/>
        <end position="203"/>
    </location>
</feature>
<dbReference type="GeneID" id="76202418"/>
<evidence type="ECO:0000256" key="1">
    <source>
        <dbReference type="ARBA" id="ARBA00023015"/>
    </source>
</evidence>
<dbReference type="InterPro" id="IPR007050">
    <property type="entry name" value="HTH_bacterioopsin"/>
</dbReference>
<evidence type="ECO:0000256" key="2">
    <source>
        <dbReference type="ARBA" id="ARBA00023163"/>
    </source>
</evidence>
<evidence type="ECO:0000313" key="4">
    <source>
        <dbReference type="EMBL" id="MFC7192717.1"/>
    </source>
</evidence>
<keyword evidence="2" id="KW-0804">Transcription</keyword>
<sequence length="211" mass="23762">MPQLHLKLDGTAVESCLGPLSTEFPDVEFRLLATQPRNDELLTIIEVTTSEGEALVRQLADVPDVHSYEVIHIDEQRVIIQFKSAISSSYNPLIASENIEQPPTIVHDGWFFVKVTASQERLSKLIEELAAGDVPYQVISLTHSYNSSDLLTERQWEAITEAVERGFYETPRGCTLDELAESLNIYKSSANRLLHRAESRIIREFVAEVPP</sequence>
<dbReference type="PANTHER" id="PTHR34236">
    <property type="entry name" value="DIMETHYL SULFOXIDE REDUCTASE TRANSCRIPTIONAL ACTIVATOR"/>
    <property type="match status" value="1"/>
</dbReference>
<dbReference type="AlphaFoldDB" id="A0ABD5YWG8"/>
<organism evidence="4 5">
    <name type="scientific">Halocatena marina</name>
    <dbReference type="NCBI Taxonomy" id="2934937"/>
    <lineage>
        <taxon>Archaea</taxon>
        <taxon>Methanobacteriati</taxon>
        <taxon>Methanobacteriota</taxon>
        <taxon>Stenosarchaea group</taxon>
        <taxon>Halobacteria</taxon>
        <taxon>Halobacteriales</taxon>
        <taxon>Natronomonadaceae</taxon>
        <taxon>Halocatena</taxon>
    </lineage>
</organism>
<dbReference type="PANTHER" id="PTHR34236:SF1">
    <property type="entry name" value="DIMETHYL SULFOXIDE REDUCTASE TRANSCRIPTIONAL ACTIVATOR"/>
    <property type="match status" value="1"/>
</dbReference>
<dbReference type="Pfam" id="PF04967">
    <property type="entry name" value="HTH_10"/>
    <property type="match status" value="1"/>
</dbReference>
<accession>A0ABD5YWG8</accession>
<dbReference type="Proteomes" id="UP001596417">
    <property type="component" value="Unassembled WGS sequence"/>
</dbReference>
<dbReference type="RefSeq" id="WP_264556704.1">
    <property type="nucleotide sequence ID" value="NZ_CP109981.1"/>
</dbReference>
<proteinExistence type="predicted"/>
<reference evidence="4 5" key="1">
    <citation type="journal article" date="2019" name="Int. J. Syst. Evol. Microbiol.">
        <title>The Global Catalogue of Microorganisms (GCM) 10K type strain sequencing project: providing services to taxonomists for standard genome sequencing and annotation.</title>
        <authorList>
            <consortium name="The Broad Institute Genomics Platform"/>
            <consortium name="The Broad Institute Genome Sequencing Center for Infectious Disease"/>
            <person name="Wu L."/>
            <person name="Ma J."/>
        </authorList>
    </citation>
    <scope>NUCLEOTIDE SEQUENCE [LARGE SCALE GENOMIC DNA]</scope>
    <source>
        <strain evidence="4 5">RDMS1</strain>
    </source>
</reference>
<evidence type="ECO:0000259" key="3">
    <source>
        <dbReference type="Pfam" id="PF04967"/>
    </source>
</evidence>